<feature type="compositionally biased region" description="Low complexity" evidence="1">
    <location>
        <begin position="36"/>
        <end position="49"/>
    </location>
</feature>
<evidence type="ECO:0000256" key="2">
    <source>
        <dbReference type="SAM" id="Phobius"/>
    </source>
</evidence>
<keyword evidence="5" id="KW-1185">Reference proteome</keyword>
<evidence type="ECO:0000313" key="4">
    <source>
        <dbReference type="EMBL" id="KPL79880.1"/>
    </source>
</evidence>
<proteinExistence type="predicted"/>
<evidence type="ECO:0000313" key="5">
    <source>
        <dbReference type="Proteomes" id="UP000050501"/>
    </source>
</evidence>
<dbReference type="Proteomes" id="UP000050501">
    <property type="component" value="Unassembled WGS sequence"/>
</dbReference>
<feature type="region of interest" description="Disordered" evidence="1">
    <location>
        <begin position="1"/>
        <end position="80"/>
    </location>
</feature>
<keyword evidence="2" id="KW-1133">Transmembrane helix</keyword>
<comment type="caution">
    <text evidence="4">The sequence shown here is derived from an EMBL/GenBank/DDBJ whole genome shotgun (WGS) entry which is preliminary data.</text>
</comment>
<evidence type="ECO:0000256" key="1">
    <source>
        <dbReference type="SAM" id="MobiDB-lite"/>
    </source>
</evidence>
<accession>A0A0P6XAV8</accession>
<dbReference type="EMBL" id="LGCM01000045">
    <property type="protein sequence ID" value="KPL79838.1"/>
    <property type="molecule type" value="Genomic_DNA"/>
</dbReference>
<dbReference type="STRING" id="229921.ADN01_12860"/>
<name>A0A0P6XAV8_9CHLR</name>
<dbReference type="RefSeq" id="WP_062417376.1">
    <property type="nucleotide sequence ID" value="NZ_DF967974.1"/>
</dbReference>
<reference evidence="4 5" key="1">
    <citation type="submission" date="2015-07" db="EMBL/GenBank/DDBJ databases">
        <title>Genome sequence of Levilinea saccharolytica DSM 16555.</title>
        <authorList>
            <person name="Hemp J."/>
            <person name="Ward L.M."/>
            <person name="Pace L.A."/>
            <person name="Fischer W.W."/>
        </authorList>
    </citation>
    <scope>NUCLEOTIDE SEQUENCE [LARGE SCALE GENOMIC DNA]</scope>
    <source>
        <strain evidence="4 5">KIBI-1</strain>
    </source>
</reference>
<protein>
    <submittedName>
        <fullName evidence="4">Uncharacterized protein</fullName>
    </submittedName>
</protein>
<dbReference type="EMBL" id="LGCM01000045">
    <property type="protein sequence ID" value="KPL79880.1"/>
    <property type="molecule type" value="Genomic_DNA"/>
</dbReference>
<feature type="transmembrane region" description="Helical" evidence="2">
    <location>
        <begin position="90"/>
        <end position="113"/>
    </location>
</feature>
<feature type="compositionally biased region" description="Basic and acidic residues" evidence="1">
    <location>
        <begin position="1"/>
        <end position="11"/>
    </location>
</feature>
<sequence>MSEYKDPRDTDPPVPPETPSNSSPTVFAPKVEKAAPDAADSAPKPQWEEPLPPEEVPPVSSDTPKEKAKMNDYTPPAVPPVEEKKSNKTLWIILIVVLVLLCCCCVVVPLVVFSTGMMDFDQLMNEFSRVAPLLALI</sequence>
<dbReference type="AlphaFoldDB" id="A0A0P6XAV8"/>
<keyword evidence="2" id="KW-0472">Membrane</keyword>
<organism evidence="4 5">
    <name type="scientific">Levilinea saccharolytica</name>
    <dbReference type="NCBI Taxonomy" id="229921"/>
    <lineage>
        <taxon>Bacteria</taxon>
        <taxon>Bacillati</taxon>
        <taxon>Chloroflexota</taxon>
        <taxon>Anaerolineae</taxon>
        <taxon>Anaerolineales</taxon>
        <taxon>Anaerolineaceae</taxon>
        <taxon>Levilinea</taxon>
    </lineage>
</organism>
<evidence type="ECO:0000313" key="3">
    <source>
        <dbReference type="EMBL" id="KPL79838.1"/>
    </source>
</evidence>
<keyword evidence="2" id="KW-0812">Transmembrane</keyword>
<gene>
    <name evidence="3" type="ORF">ADN01_12860</name>
    <name evidence="4" type="ORF">ADN01_13215</name>
</gene>